<dbReference type="SUPFAM" id="SSF49785">
    <property type="entry name" value="Galactose-binding domain-like"/>
    <property type="match status" value="1"/>
</dbReference>
<dbReference type="InterPro" id="IPR026444">
    <property type="entry name" value="Secre_tail"/>
</dbReference>
<proteinExistence type="predicted"/>
<organism evidence="3 4">
    <name type="scientific">Niastella koreensis</name>
    <dbReference type="NCBI Taxonomy" id="354356"/>
    <lineage>
        <taxon>Bacteria</taxon>
        <taxon>Pseudomonadati</taxon>
        <taxon>Bacteroidota</taxon>
        <taxon>Chitinophagia</taxon>
        <taxon>Chitinophagales</taxon>
        <taxon>Chitinophagaceae</taxon>
        <taxon>Niastella</taxon>
    </lineage>
</organism>
<feature type="chain" id="PRO_5045736467" description="Secretion system C-terminal sorting domain-containing protein" evidence="1">
    <location>
        <begin position="27"/>
        <end position="1128"/>
    </location>
</feature>
<dbReference type="InterPro" id="IPR013783">
    <property type="entry name" value="Ig-like_fold"/>
</dbReference>
<dbReference type="InterPro" id="IPR039513">
    <property type="entry name" value="PL-6"/>
</dbReference>
<dbReference type="NCBIfam" id="TIGR04183">
    <property type="entry name" value="Por_Secre_tail"/>
    <property type="match status" value="1"/>
</dbReference>
<feature type="signal peptide" evidence="1">
    <location>
        <begin position="1"/>
        <end position="26"/>
    </location>
</feature>
<dbReference type="SUPFAM" id="SSF51126">
    <property type="entry name" value="Pectin lyase-like"/>
    <property type="match status" value="1"/>
</dbReference>
<dbReference type="NCBIfam" id="NF041518">
    <property type="entry name" value="choice_anch_Q"/>
    <property type="match status" value="1"/>
</dbReference>
<dbReference type="EMBL" id="LWBO01000084">
    <property type="protein sequence ID" value="OQP39244.1"/>
    <property type="molecule type" value="Genomic_DNA"/>
</dbReference>
<comment type="caution">
    <text evidence="3">The sequence shown here is derived from an EMBL/GenBank/DDBJ whole genome shotgun (WGS) entry which is preliminary data.</text>
</comment>
<evidence type="ECO:0000256" key="1">
    <source>
        <dbReference type="SAM" id="SignalP"/>
    </source>
</evidence>
<accession>A0ABX3NNM1</accession>
<reference evidence="3 4" key="1">
    <citation type="submission" date="2016-04" db="EMBL/GenBank/DDBJ databases">
        <authorList>
            <person name="Chen L."/>
            <person name="Zhuang W."/>
            <person name="Wang G."/>
        </authorList>
    </citation>
    <scope>NUCLEOTIDE SEQUENCE [LARGE SCALE GENOMIC DNA]</scope>
    <source>
        <strain evidence="4">GR20</strain>
    </source>
</reference>
<dbReference type="InterPro" id="IPR011050">
    <property type="entry name" value="Pectin_lyase_fold/virulence"/>
</dbReference>
<dbReference type="InterPro" id="IPR012334">
    <property type="entry name" value="Pectin_lyas_fold"/>
</dbReference>
<feature type="domain" description="Secretion system C-terminal sorting" evidence="2">
    <location>
        <begin position="1050"/>
        <end position="1121"/>
    </location>
</feature>
<dbReference type="RefSeq" id="WP_014216979.1">
    <property type="nucleotide sequence ID" value="NZ_LWBO01000084.1"/>
</dbReference>
<evidence type="ECO:0000313" key="4">
    <source>
        <dbReference type="Proteomes" id="UP000192277"/>
    </source>
</evidence>
<keyword evidence="1" id="KW-0732">Signal</keyword>
<name>A0ABX3NNM1_9BACT</name>
<protein>
    <recommendedName>
        <fullName evidence="2">Secretion system C-terminal sorting domain-containing protein</fullName>
    </recommendedName>
</protein>
<dbReference type="CDD" id="cd14251">
    <property type="entry name" value="PL-6"/>
    <property type="match status" value="1"/>
</dbReference>
<dbReference type="Pfam" id="PF17957">
    <property type="entry name" value="Big_7"/>
    <property type="match status" value="2"/>
</dbReference>
<evidence type="ECO:0000313" key="3">
    <source>
        <dbReference type="EMBL" id="OQP39244.1"/>
    </source>
</evidence>
<dbReference type="Proteomes" id="UP000192277">
    <property type="component" value="Unassembled WGS sequence"/>
</dbReference>
<dbReference type="Gene3D" id="2.60.40.10">
    <property type="entry name" value="Immunoglobulins"/>
    <property type="match status" value="2"/>
</dbReference>
<gene>
    <name evidence="3" type="ORF">A4D02_18145</name>
</gene>
<sequence length="1128" mass="120065">MEKNLPFVKGLISFLFLLLGPILASATTVPVTSITELQAAINNAAPGDVIILANGVYTATADITISKKGTAAQPITIAAQTIGGAEITGSGGFSIVSPAAYIIIKGFKFTHAANHAKMASGTSFCRWTRNTFETPGEGEYLQLNGNDHEVDYNTFQNKSNLGRFITVRGVGSQIAQRLWIHHNYFHKQLPGGGNGAETLQFGLSGYSLSSSYSIIEHNVFEECDGENELISVKASALTIRYNTIRNCPAQFTLRHGNRSVVYGNYFSNTPGLRIFGDDHVIFSNYFENCSTALDIGNGDGEVAYGAPLTSHDRPDRILIAFNTLVNCSSNFKQGGRTGGLGATFVTVANNIVQGGGAAASIAGPYTNPVWTGNMLFNVSGPGAMPASGYTITDPMLARDITGTYHLQTGSPAINAITDSFPAVIADMDGQPRTAPFDIGADEVSQAPVTARLLNPADVGANAAGDAPVVSFTAPANNAIVDAGAPVPLTVDAISFSGAISKIAYSVDGVTIGEDTTAPWSLTWIAAAGAHTITAVATDDKGKESQPAVIIVNVNPAGSHLNITSPADNSVFTAPASIGINVTATDDSSTITKVEFFNGATKLGEDAAAPYTFTWANIAAGKYTLQAKATNALNQTSFSAPVNITVNAAPIASFDITDNGGVITAQYPNTSKPTEDFPSLIDNNKSTKYYRSGRNALWVQYKSTVPAIVVKYTITSANDVPGRDPRDWNLQGSNNGADWTTLDTRTGESFATRLLTNTYTFTNTTPYQYYRLNITNNSAGLATTGTQFAEWELFERKIQTITFDHINDTTYGIDPIALVASASSQMPVRFEVGSGPASIEDSILTITGAGTITVRAIQDGDDSYFPDTVEQTFIVSKAMQTVSFDPVETKTFGDGTFDLSASSDAGLPVTFELVSGPVTINGATVTINGAGVATIRAVQAGDENYEPAFSEQTFIINKAAQTISFAAIPPTNSTDSVQLTATASSGLPINYSIVSGPGIINNNTLTFTGEGNVAVRASQPGNENYLSADSVDQTVLVFSTREKKDCVKIIVYPNPTHGRLKVKLDNKQRDKQYTLIIYNSNGNPVQTTIIQRNQFQFEVDFNLTNYQNGIYYLYIFDGTTTYVRLIRKD</sequence>
<dbReference type="InterPro" id="IPR059226">
    <property type="entry name" value="Choice_anch_Q_dom"/>
</dbReference>
<evidence type="ECO:0000259" key="2">
    <source>
        <dbReference type="Pfam" id="PF18962"/>
    </source>
</evidence>
<dbReference type="Pfam" id="PF18962">
    <property type="entry name" value="Por_Secre_tail"/>
    <property type="match status" value="1"/>
</dbReference>
<dbReference type="Pfam" id="PF14592">
    <property type="entry name" value="Chondroitinas_B"/>
    <property type="match status" value="1"/>
</dbReference>
<dbReference type="InterPro" id="IPR008979">
    <property type="entry name" value="Galactose-bd-like_sf"/>
</dbReference>
<dbReference type="Gene3D" id="2.60.120.260">
    <property type="entry name" value="Galactose-binding domain-like"/>
    <property type="match status" value="1"/>
</dbReference>
<dbReference type="Gene3D" id="2.160.20.10">
    <property type="entry name" value="Single-stranded right-handed beta-helix, Pectin lyase-like"/>
    <property type="match status" value="1"/>
</dbReference>
<keyword evidence="4" id="KW-1185">Reference proteome</keyword>